<accession>A0A7J9H623</accession>
<comment type="caution">
    <text evidence="1">The sequence shown here is derived from an EMBL/GenBank/DDBJ whole genome shotgun (WGS) entry which is preliminary data.</text>
</comment>
<sequence length="105" mass="12336">MVKDKLARNFVEELFMLWDYADELRLKNIGSTIKMIVNRVTSESPPHFKRFYICYEALKRGWKKGCIPILGLNDYFLKGPFKSMSYQTGLVGRKQRHSNLLFGKL</sequence>
<organism evidence="1 2">
    <name type="scientific">Gossypium harknessii</name>
    <dbReference type="NCBI Taxonomy" id="34285"/>
    <lineage>
        <taxon>Eukaryota</taxon>
        <taxon>Viridiplantae</taxon>
        <taxon>Streptophyta</taxon>
        <taxon>Embryophyta</taxon>
        <taxon>Tracheophyta</taxon>
        <taxon>Spermatophyta</taxon>
        <taxon>Magnoliopsida</taxon>
        <taxon>eudicotyledons</taxon>
        <taxon>Gunneridae</taxon>
        <taxon>Pentapetalae</taxon>
        <taxon>rosids</taxon>
        <taxon>malvids</taxon>
        <taxon>Malvales</taxon>
        <taxon>Malvaceae</taxon>
        <taxon>Malvoideae</taxon>
        <taxon>Gossypium</taxon>
    </lineage>
</organism>
<dbReference type="Proteomes" id="UP000593560">
    <property type="component" value="Unassembled WGS sequence"/>
</dbReference>
<name>A0A7J9H623_9ROSI</name>
<dbReference type="PANTHER" id="PTHR31973">
    <property type="entry name" value="POLYPROTEIN, PUTATIVE-RELATED"/>
    <property type="match status" value="1"/>
</dbReference>
<evidence type="ECO:0000313" key="2">
    <source>
        <dbReference type="Proteomes" id="UP000593560"/>
    </source>
</evidence>
<dbReference type="AlphaFoldDB" id="A0A7J9H623"/>
<protein>
    <submittedName>
        <fullName evidence="1">Uncharacterized protein</fullName>
    </submittedName>
</protein>
<dbReference type="PANTHER" id="PTHR31973:SF187">
    <property type="entry name" value="MUTATOR TRANSPOSASE MUDRA PROTEIN"/>
    <property type="match status" value="1"/>
</dbReference>
<dbReference type="OrthoDB" id="994346at2759"/>
<reference evidence="1 2" key="1">
    <citation type="journal article" date="2019" name="Genome Biol. Evol.">
        <title>Insights into the evolution of the New World diploid cottons (Gossypium, subgenus Houzingenia) based on genome sequencing.</title>
        <authorList>
            <person name="Grover C.E."/>
            <person name="Arick M.A. 2nd"/>
            <person name="Thrash A."/>
            <person name="Conover J.L."/>
            <person name="Sanders W.S."/>
            <person name="Peterson D.G."/>
            <person name="Frelichowski J.E."/>
            <person name="Scheffler J.A."/>
            <person name="Scheffler B.E."/>
            <person name="Wendel J.F."/>
        </authorList>
    </citation>
    <scope>NUCLEOTIDE SEQUENCE [LARGE SCALE GENOMIC DNA]</scope>
    <source>
        <strain evidence="1">0</strain>
        <tissue evidence="1">Leaf</tissue>
    </source>
</reference>
<gene>
    <name evidence="1" type="ORF">Gohar_004712</name>
</gene>
<proteinExistence type="predicted"/>
<evidence type="ECO:0000313" key="1">
    <source>
        <dbReference type="EMBL" id="MBA0805172.1"/>
    </source>
</evidence>
<keyword evidence="2" id="KW-1185">Reference proteome</keyword>
<dbReference type="EMBL" id="JABFAD010000008">
    <property type="protein sequence ID" value="MBA0805172.1"/>
    <property type="molecule type" value="Genomic_DNA"/>
</dbReference>